<dbReference type="InterPro" id="IPR016181">
    <property type="entry name" value="Acyl_CoA_acyltransferase"/>
</dbReference>
<keyword evidence="2" id="KW-0012">Acyltransferase</keyword>
<dbReference type="PANTHER" id="PTHR13355:SF11">
    <property type="entry name" value="GLUCOSAMINE 6-PHOSPHATE N-ACETYLTRANSFERASE"/>
    <property type="match status" value="1"/>
</dbReference>
<name>A0A9Y2L3I1_9RHOB</name>
<gene>
    <name evidence="2" type="ORF">QPJ95_07340</name>
</gene>
<dbReference type="Gene3D" id="3.40.630.30">
    <property type="match status" value="1"/>
</dbReference>
<feature type="domain" description="N-acetyltransferase" evidence="1">
    <location>
        <begin position="1"/>
        <end position="141"/>
    </location>
</feature>
<dbReference type="GO" id="GO:0004343">
    <property type="term" value="F:glucosamine 6-phosphate N-acetyltransferase activity"/>
    <property type="evidence" value="ECO:0007669"/>
    <property type="project" value="TreeGrafter"/>
</dbReference>
<dbReference type="PROSITE" id="PS51186">
    <property type="entry name" value="GNAT"/>
    <property type="match status" value="1"/>
</dbReference>
<protein>
    <submittedName>
        <fullName evidence="2">GNAT family N-acetyltransferase</fullName>
        <ecNumber evidence="2">2.3.1.-</ecNumber>
    </submittedName>
</protein>
<dbReference type="EC" id="2.3.1.-" evidence="2"/>
<reference evidence="2 3" key="1">
    <citation type="submission" date="2023-06" db="EMBL/GenBank/DDBJ databases">
        <title>Parasedimentitalea psychrophila sp. nov., a psychrophilic bacterium isolated from deep-sea sediment.</title>
        <authorList>
            <person name="Li A."/>
        </authorList>
    </citation>
    <scope>NUCLEOTIDE SEQUENCE [LARGE SCALE GENOMIC DNA]</scope>
    <source>
        <strain evidence="2 3">QS115</strain>
    </source>
</reference>
<dbReference type="AlphaFoldDB" id="A0A9Y2L3I1"/>
<dbReference type="PANTHER" id="PTHR13355">
    <property type="entry name" value="GLUCOSAMINE 6-PHOSPHATE N-ACETYLTRANSFERASE"/>
    <property type="match status" value="1"/>
</dbReference>
<dbReference type="EMBL" id="CP127247">
    <property type="protein sequence ID" value="WIY26722.1"/>
    <property type="molecule type" value="Genomic_DNA"/>
</dbReference>
<organism evidence="2 3">
    <name type="scientific">Parasedimentitalea psychrophila</name>
    <dbReference type="NCBI Taxonomy" id="2997337"/>
    <lineage>
        <taxon>Bacteria</taxon>
        <taxon>Pseudomonadati</taxon>
        <taxon>Pseudomonadota</taxon>
        <taxon>Alphaproteobacteria</taxon>
        <taxon>Rhodobacterales</taxon>
        <taxon>Paracoccaceae</taxon>
        <taxon>Parasedimentitalea</taxon>
    </lineage>
</organism>
<dbReference type="CDD" id="cd04301">
    <property type="entry name" value="NAT_SF"/>
    <property type="match status" value="1"/>
</dbReference>
<evidence type="ECO:0000313" key="3">
    <source>
        <dbReference type="Proteomes" id="UP001238334"/>
    </source>
</evidence>
<dbReference type="KEGG" id="ppso:QPJ95_07340"/>
<dbReference type="Pfam" id="PF13673">
    <property type="entry name" value="Acetyltransf_10"/>
    <property type="match status" value="1"/>
</dbReference>
<dbReference type="Proteomes" id="UP001238334">
    <property type="component" value="Chromosome"/>
</dbReference>
<dbReference type="InterPro" id="IPR000182">
    <property type="entry name" value="GNAT_dom"/>
</dbReference>
<evidence type="ECO:0000259" key="1">
    <source>
        <dbReference type="PROSITE" id="PS51186"/>
    </source>
</evidence>
<dbReference type="InterPro" id="IPR039143">
    <property type="entry name" value="GNPNAT1-like"/>
</dbReference>
<keyword evidence="2" id="KW-0808">Transferase</keyword>
<sequence>MSYSISVTSDHGACFALRHQVFVVEQDVSIDEEIDDLDKLATHLLATDNGVPTGTARVVYQGDTAKIGRVCVLKSARGTGLGADLIKAAVQQSKDQPGVTKAKLGAQLHALGFYERLGFSVYGAVYLDAGIEHRDMVLDLR</sequence>
<accession>A0A9Y2L3I1</accession>
<dbReference type="RefSeq" id="WP_270917545.1">
    <property type="nucleotide sequence ID" value="NZ_CP127247.1"/>
</dbReference>
<proteinExistence type="predicted"/>
<evidence type="ECO:0000313" key="2">
    <source>
        <dbReference type="EMBL" id="WIY26722.1"/>
    </source>
</evidence>
<keyword evidence="3" id="KW-1185">Reference proteome</keyword>
<dbReference type="SUPFAM" id="SSF55729">
    <property type="entry name" value="Acyl-CoA N-acyltransferases (Nat)"/>
    <property type="match status" value="1"/>
</dbReference>